<dbReference type="InterPro" id="IPR008863">
    <property type="entry name" value="Toxic_anion-R_TelA"/>
</dbReference>
<dbReference type="HOGENOM" id="CLU_036971_0_0_11"/>
<dbReference type="PANTHER" id="PTHR38432:SF1">
    <property type="entry name" value="TELA-LIKE PROTEIN SAOUHSC_01408"/>
    <property type="match status" value="1"/>
</dbReference>
<organism evidence="3 4">
    <name type="scientific">Dermacoccus nishinomiyaensis</name>
    <dbReference type="NCBI Taxonomy" id="1274"/>
    <lineage>
        <taxon>Bacteria</taxon>
        <taxon>Bacillati</taxon>
        <taxon>Actinomycetota</taxon>
        <taxon>Actinomycetes</taxon>
        <taxon>Micrococcales</taxon>
        <taxon>Dermacoccaceae</taxon>
        <taxon>Dermacoccus</taxon>
    </lineage>
</organism>
<dbReference type="GeneID" id="41839759"/>
<dbReference type="Pfam" id="PF05816">
    <property type="entry name" value="TelA"/>
    <property type="match status" value="1"/>
</dbReference>
<dbReference type="Proteomes" id="UP000027986">
    <property type="component" value="Chromosome"/>
</dbReference>
<evidence type="ECO:0000256" key="2">
    <source>
        <dbReference type="SAM" id="MobiDB-lite"/>
    </source>
</evidence>
<dbReference type="KEGG" id="dni:HX89_00505"/>
<dbReference type="PANTHER" id="PTHR38432">
    <property type="entry name" value="TELA-LIKE PROTEIN SAOUHSC_01408"/>
    <property type="match status" value="1"/>
</dbReference>
<proteinExistence type="inferred from homology"/>
<reference evidence="3 4" key="1">
    <citation type="submission" date="2014-07" db="EMBL/GenBank/DDBJ databases">
        <title>Genome Sequencing of Dermacoccus nishinomiyaensis.</title>
        <authorList>
            <person name="Hong K.W."/>
            <person name="Chan K.G."/>
        </authorList>
    </citation>
    <scope>NUCLEOTIDE SEQUENCE [LARGE SCALE GENOMIC DNA]</scope>
    <source>
        <strain evidence="3 4">M25</strain>
    </source>
</reference>
<evidence type="ECO:0000313" key="4">
    <source>
        <dbReference type="Proteomes" id="UP000027986"/>
    </source>
</evidence>
<evidence type="ECO:0000313" key="3">
    <source>
        <dbReference type="EMBL" id="AIF39733.1"/>
    </source>
</evidence>
<sequence>MTNPEPQPMLAPPKPVDVVEPEKAAAMVPIDEQHKQLAATEATQTVARFEEIDPNDPAFRARLKEITNMGREESMKAAQVSNSILQRPSLAGKDSAQNKVGNTLAELRQTVTDLDPHRADLKGAKKLLKWMPGGDKVDRYFMKYQSSQTHLNAIIAALESGQDDLRKDNAGIQLEQTRLWESLIRLRDLDEKMTQLDAAIEQRVAELGARGETEKADAMKSQVLFTVRQRRQDLATEIAVATQGYMSLGLVLQNNDQLITAVDRAKSTTVAALYTAVIVSEALARQKLVLDQINALRSTTSNMIESTSQQLRQQGAEINAKSTESLVEVQKLENAFTNVFATMDAIDSYRSAATDSMAATITSLQTQIKRAEPYMERARKQQLESNENMRGQLPGGPA</sequence>
<feature type="region of interest" description="Disordered" evidence="2">
    <location>
        <begin position="377"/>
        <end position="398"/>
    </location>
</feature>
<dbReference type="EMBL" id="CP008889">
    <property type="protein sequence ID" value="AIF39733.1"/>
    <property type="molecule type" value="Genomic_DNA"/>
</dbReference>
<dbReference type="AlphaFoldDB" id="A0A075JIK2"/>
<protein>
    <submittedName>
        <fullName evidence="3">Toxic anion resistance protein</fullName>
    </submittedName>
</protein>
<keyword evidence="4" id="KW-1185">Reference proteome</keyword>
<comment type="similarity">
    <text evidence="1">Belongs to the TelA family.</text>
</comment>
<dbReference type="eggNOG" id="COG3853">
    <property type="taxonomic scope" value="Bacteria"/>
</dbReference>
<dbReference type="RefSeq" id="WP_038566220.1">
    <property type="nucleotide sequence ID" value="NZ_CP008889.1"/>
</dbReference>
<name>A0A075JIK2_9MICO</name>
<dbReference type="OrthoDB" id="1654346at2"/>
<accession>A0A075JIK2</accession>
<evidence type="ECO:0000256" key="1">
    <source>
        <dbReference type="ARBA" id="ARBA00005541"/>
    </source>
</evidence>
<gene>
    <name evidence="3" type="ORF">HX89_00505</name>
</gene>